<keyword evidence="2" id="KW-0479">Metal-binding</keyword>
<proteinExistence type="inferred from homology"/>
<dbReference type="AlphaFoldDB" id="A0A438N9V9"/>
<evidence type="ECO:0000256" key="1">
    <source>
        <dbReference type="ARBA" id="ARBA00010211"/>
    </source>
</evidence>
<reference evidence="4 5" key="1">
    <citation type="submission" date="2017-03" db="EMBL/GenBank/DDBJ databases">
        <title>Genomes of endolithic fungi from Antarctica.</title>
        <authorList>
            <person name="Coleine C."/>
            <person name="Masonjones S."/>
            <person name="Stajich J.E."/>
        </authorList>
    </citation>
    <scope>NUCLEOTIDE SEQUENCE [LARGE SCALE GENOMIC DNA]</scope>
    <source>
        <strain evidence="4 5">CCFEE 6314</strain>
    </source>
</reference>
<dbReference type="VEuPathDB" id="FungiDB:PV10_07237"/>
<dbReference type="OrthoDB" id="411064at2759"/>
<dbReference type="Pfam" id="PF01557">
    <property type="entry name" value="FAA_hydrolase"/>
    <property type="match status" value="1"/>
</dbReference>
<feature type="domain" description="Fumarylacetoacetase-like C-terminal" evidence="3">
    <location>
        <begin position="71"/>
        <end position="278"/>
    </location>
</feature>
<dbReference type="GO" id="GO:0006107">
    <property type="term" value="P:oxaloacetate metabolic process"/>
    <property type="evidence" value="ECO:0007669"/>
    <property type="project" value="UniProtKB-ARBA"/>
</dbReference>
<evidence type="ECO:0000313" key="5">
    <source>
        <dbReference type="Proteomes" id="UP000288859"/>
    </source>
</evidence>
<evidence type="ECO:0000256" key="2">
    <source>
        <dbReference type="ARBA" id="ARBA00022723"/>
    </source>
</evidence>
<dbReference type="Gene3D" id="3.90.850.10">
    <property type="entry name" value="Fumarylacetoacetase-like, C-terminal domain"/>
    <property type="match status" value="1"/>
</dbReference>
<gene>
    <name evidence="4" type="ORF">B0A52_03599</name>
</gene>
<protein>
    <recommendedName>
        <fullName evidence="3">Fumarylacetoacetase-like C-terminal domain-containing protein</fullName>
    </recommendedName>
</protein>
<accession>A0A438N9V9</accession>
<dbReference type="PANTHER" id="PTHR11820">
    <property type="entry name" value="ACYLPYRUVASE"/>
    <property type="match status" value="1"/>
</dbReference>
<comment type="similarity">
    <text evidence="1">Belongs to the FAH family.</text>
</comment>
<dbReference type="GO" id="GO:0046872">
    <property type="term" value="F:metal ion binding"/>
    <property type="evidence" value="ECO:0007669"/>
    <property type="project" value="UniProtKB-KW"/>
</dbReference>
<sequence>MATHFSRLVRFEDSDGTVHYGEAGDEWQVELKGLVVPTYEISDIENNKFVLTGQKVKIANVLCPLASSPNIICVGLNYKVHAEEAGLPIPDYPVVFTKYPDALAGPFQDIHVDAVAKELDYEGELTLVIGKDAKNLKPEDDVFDYILGYTVGNDVSARYWQWPKMSGSQHGYAKSFDNFGPIGPVIASRTAIPNPESLALKTWVNGELRQNCKTDDLIFGIDPIIRHLSQGMTLRKGTIIMTGTPNGVAAFIQPRNWLKDGDIVEIEIEGIGKIENKMVVATE</sequence>
<dbReference type="Proteomes" id="UP000288859">
    <property type="component" value="Unassembled WGS sequence"/>
</dbReference>
<dbReference type="GO" id="GO:0050163">
    <property type="term" value="F:oxaloacetate tautomerase activity"/>
    <property type="evidence" value="ECO:0007669"/>
    <property type="project" value="UniProtKB-ARBA"/>
</dbReference>
<evidence type="ECO:0000259" key="3">
    <source>
        <dbReference type="Pfam" id="PF01557"/>
    </source>
</evidence>
<dbReference type="FunFam" id="3.90.850.10:FF:000002">
    <property type="entry name" value="2-hydroxyhepta-2,4-diene-1,7-dioate isomerase"/>
    <property type="match status" value="1"/>
</dbReference>
<name>A0A438N9V9_EXOME</name>
<dbReference type="SUPFAM" id="SSF56529">
    <property type="entry name" value="FAH"/>
    <property type="match status" value="1"/>
</dbReference>
<evidence type="ECO:0000313" key="4">
    <source>
        <dbReference type="EMBL" id="RVX72411.1"/>
    </source>
</evidence>
<comment type="caution">
    <text evidence="4">The sequence shown here is derived from an EMBL/GenBank/DDBJ whole genome shotgun (WGS) entry which is preliminary data.</text>
</comment>
<dbReference type="InterPro" id="IPR011234">
    <property type="entry name" value="Fumarylacetoacetase-like_C"/>
</dbReference>
<dbReference type="EMBL" id="NAJM01000012">
    <property type="protein sequence ID" value="RVX72411.1"/>
    <property type="molecule type" value="Genomic_DNA"/>
</dbReference>
<organism evidence="4 5">
    <name type="scientific">Exophiala mesophila</name>
    <name type="common">Black yeast-like fungus</name>
    <dbReference type="NCBI Taxonomy" id="212818"/>
    <lineage>
        <taxon>Eukaryota</taxon>
        <taxon>Fungi</taxon>
        <taxon>Dikarya</taxon>
        <taxon>Ascomycota</taxon>
        <taxon>Pezizomycotina</taxon>
        <taxon>Eurotiomycetes</taxon>
        <taxon>Chaetothyriomycetidae</taxon>
        <taxon>Chaetothyriales</taxon>
        <taxon>Herpotrichiellaceae</taxon>
        <taxon>Exophiala</taxon>
    </lineage>
</organism>
<dbReference type="InterPro" id="IPR036663">
    <property type="entry name" value="Fumarylacetoacetase_C_sf"/>
</dbReference>